<evidence type="ECO:0000313" key="1">
    <source>
        <dbReference type="EMBL" id="NIF20578.1"/>
    </source>
</evidence>
<reference evidence="1 2" key="1">
    <citation type="journal article" date="2019" name="bioRxiv">
        <title>Bacteria contribute to plant secondary compound degradation in a generalist herbivore system.</title>
        <authorList>
            <person name="Francoeur C.B."/>
            <person name="Khadempour L."/>
            <person name="Moreira-Soto R.D."/>
            <person name="Gotting K."/>
            <person name="Book A.J."/>
            <person name="Pinto-Tomas A.A."/>
            <person name="Keefover-Ring K."/>
            <person name="Currie C.R."/>
        </authorList>
    </citation>
    <scope>NUCLEOTIDE SEQUENCE [LARGE SCALE GENOMIC DNA]</scope>
    <source>
        <strain evidence="1">Acro-835</strain>
    </source>
</reference>
<dbReference type="Proteomes" id="UP001515683">
    <property type="component" value="Unassembled WGS sequence"/>
</dbReference>
<dbReference type="EMBL" id="VWXF01000001">
    <property type="protein sequence ID" value="NIF20578.1"/>
    <property type="molecule type" value="Genomic_DNA"/>
</dbReference>
<accession>A0ABX0R806</accession>
<dbReference type="RefSeq" id="WP_167012528.1">
    <property type="nucleotide sequence ID" value="NZ_VWXF01000001.1"/>
</dbReference>
<dbReference type="InterPro" id="IPR010411">
    <property type="entry name" value="TAC_Gp13-like"/>
</dbReference>
<evidence type="ECO:0000313" key="2">
    <source>
        <dbReference type="Proteomes" id="UP001515683"/>
    </source>
</evidence>
<sequence>MSEVNNSIRSLALAKSSSFRTTIISVAEWDNAQVTVREPSAESWVKFREIMSPDLPEGEEPPKLSHTQEYQRNKRADVLMFMDVLLDENGNRVFSDEDESIVSDSYGPVHSRLLSKALKLTMSQENAEAK</sequence>
<keyword evidence="2" id="KW-1185">Reference proteome</keyword>
<proteinExistence type="predicted"/>
<name>A0ABX0R806_9GAMM</name>
<gene>
    <name evidence="1" type="ORF">F3J40_02955</name>
</gene>
<dbReference type="InterPro" id="IPR038556">
    <property type="entry name" value="TAC_Gp13-like_sf"/>
</dbReference>
<dbReference type="Pfam" id="PF06222">
    <property type="entry name" value="Phage_TAC_1"/>
    <property type="match status" value="1"/>
</dbReference>
<dbReference type="Gene3D" id="3.30.2220.20">
    <property type="entry name" value="Phage tail assembly chaperone gp13-like"/>
    <property type="match status" value="1"/>
</dbReference>
<comment type="caution">
    <text evidence="1">The sequence shown here is derived from an EMBL/GenBank/DDBJ whole genome shotgun (WGS) entry which is preliminary data.</text>
</comment>
<organism evidence="1 2">
    <name type="scientific">Candidatus Pantoea multigeneris</name>
    <dbReference type="NCBI Taxonomy" id="2608357"/>
    <lineage>
        <taxon>Bacteria</taxon>
        <taxon>Pseudomonadati</taxon>
        <taxon>Pseudomonadota</taxon>
        <taxon>Gammaproteobacteria</taxon>
        <taxon>Enterobacterales</taxon>
        <taxon>Erwiniaceae</taxon>
        <taxon>Pantoea</taxon>
    </lineage>
</organism>
<protein>
    <submittedName>
        <fullName evidence="1">Phage tail protein</fullName>
    </submittedName>
</protein>